<evidence type="ECO:0000313" key="3">
    <source>
        <dbReference type="Proteomes" id="UP000280861"/>
    </source>
</evidence>
<dbReference type="AlphaFoldDB" id="A0A3P5WFB9"/>
<gene>
    <name evidence="2" type="ORF">PSET11_00377</name>
</gene>
<feature type="region of interest" description="Disordered" evidence="1">
    <location>
        <begin position="104"/>
        <end position="123"/>
    </location>
</feature>
<dbReference type="RefSeq" id="WP_124090150.1">
    <property type="nucleotide sequence ID" value="NZ_CBCRYA010000005.1"/>
</dbReference>
<dbReference type="Proteomes" id="UP000280861">
    <property type="component" value="Unassembled WGS sequence"/>
</dbReference>
<organism evidence="2 3">
    <name type="scientific">Arthrobacter ulcerisalmonis</name>
    <dbReference type="NCBI Taxonomy" id="2483813"/>
    <lineage>
        <taxon>Bacteria</taxon>
        <taxon>Bacillati</taxon>
        <taxon>Actinomycetota</taxon>
        <taxon>Actinomycetes</taxon>
        <taxon>Micrococcales</taxon>
        <taxon>Micrococcaceae</taxon>
        <taxon>Arthrobacter</taxon>
    </lineage>
</organism>
<evidence type="ECO:0000313" key="2">
    <source>
        <dbReference type="EMBL" id="VDC18557.1"/>
    </source>
</evidence>
<sequence length="123" mass="13398">MDANDMNDPAPDITMSSTEAAAYLSGLVGYGVSAEVLESLNAFGRGPVTEEQGQSLVYRRSALDAFLRENGADPMVWMAGAWRTIADQVEAVTADHPELQSETFVEKLRNQESDDGWDADKAR</sequence>
<reference evidence="2 3" key="1">
    <citation type="submission" date="2018-11" db="EMBL/GenBank/DDBJ databases">
        <authorList>
            <person name="Criscuolo A."/>
        </authorList>
    </citation>
    <scope>NUCLEOTIDE SEQUENCE [LARGE SCALE GENOMIC DNA]</scope>
    <source>
        <strain evidence="2">AT11b</strain>
    </source>
</reference>
<dbReference type="EMBL" id="UXAU01000009">
    <property type="protein sequence ID" value="VDC18557.1"/>
    <property type="molecule type" value="Genomic_DNA"/>
</dbReference>
<dbReference type="OrthoDB" id="4946644at2"/>
<accession>A0A3P5WFB9</accession>
<protein>
    <submittedName>
        <fullName evidence="2">Uncharacterized protein</fullName>
    </submittedName>
</protein>
<keyword evidence="3" id="KW-1185">Reference proteome</keyword>
<name>A0A3P5WFB9_9MICC</name>
<evidence type="ECO:0000256" key="1">
    <source>
        <dbReference type="SAM" id="MobiDB-lite"/>
    </source>
</evidence>
<proteinExistence type="predicted"/>